<dbReference type="AlphaFoldDB" id="A0A976FK24"/>
<gene>
    <name evidence="3" type="ORF">CCR75_005411</name>
</gene>
<protein>
    <submittedName>
        <fullName evidence="3">Uncharacterized protein</fullName>
    </submittedName>
</protein>
<feature type="chain" id="PRO_5037355636" evidence="2">
    <location>
        <begin position="18"/>
        <end position="420"/>
    </location>
</feature>
<dbReference type="GeneID" id="94349163"/>
<dbReference type="EMBL" id="SHOA02000013">
    <property type="protein sequence ID" value="TDH67969.1"/>
    <property type="molecule type" value="Genomic_DNA"/>
</dbReference>
<keyword evidence="2" id="KW-0732">Signal</keyword>
<name>A0A976FK24_BRELC</name>
<evidence type="ECO:0000313" key="3">
    <source>
        <dbReference type="EMBL" id="TDH67969.1"/>
    </source>
</evidence>
<keyword evidence="1" id="KW-1133">Transmembrane helix</keyword>
<accession>A0A976FK24</accession>
<feature type="transmembrane region" description="Helical" evidence="1">
    <location>
        <begin position="226"/>
        <end position="246"/>
    </location>
</feature>
<sequence length="420" mass="46946">MWSPLLLFVVPFGVCVAQSPHASRSPHASSVSVIDKSSSEMVTSLYNICPVVNKFLDEYDHRSAEEIKADAADDAMMSYMINHPNNTLWDFFKIEVKQKSKMARMLPFHTRVADAVKDVVDFSLDSVIYLAHSIADAVTWVANSIREPSVGAKEVKDFFTEFSENIKLVWRLMKEDPKDTSENLAGGLLLHIMHHPAEFTAETVLLVATGFAVIGGLIFSVETIFGALSSSVTSVLMSVLVFLHIIDDPLLIVTPLITSIVNSASALNSNGSVADNTSLTIDRIQPLQTCQIPKEFRPIFSSRDICLSTPIQVRYLIFGTSKRTFEMSYEERTAAYNRFHDFACCFLGNEEYEVTTPMLDKETLKSNLVSTPVKIQNCSQLLSQYDASTVWRSDVPDRPEPQDYRSVVGKVKVNQDRSDY</sequence>
<evidence type="ECO:0000313" key="4">
    <source>
        <dbReference type="Proteomes" id="UP000294530"/>
    </source>
</evidence>
<organism evidence="3 4">
    <name type="scientific">Bremia lactucae</name>
    <name type="common">Lettuce downy mildew</name>
    <dbReference type="NCBI Taxonomy" id="4779"/>
    <lineage>
        <taxon>Eukaryota</taxon>
        <taxon>Sar</taxon>
        <taxon>Stramenopiles</taxon>
        <taxon>Oomycota</taxon>
        <taxon>Peronosporomycetes</taxon>
        <taxon>Peronosporales</taxon>
        <taxon>Peronosporaceae</taxon>
        <taxon>Bremia</taxon>
    </lineage>
</organism>
<dbReference type="OrthoDB" id="2500664at2759"/>
<feature type="transmembrane region" description="Helical" evidence="1">
    <location>
        <begin position="199"/>
        <end position="219"/>
    </location>
</feature>
<evidence type="ECO:0000256" key="1">
    <source>
        <dbReference type="SAM" id="Phobius"/>
    </source>
</evidence>
<reference evidence="3 4" key="1">
    <citation type="journal article" date="2021" name="Genome Biol.">
        <title>AFLAP: assembly-free linkage analysis pipeline using k-mers from genome sequencing data.</title>
        <authorList>
            <person name="Fletcher K."/>
            <person name="Zhang L."/>
            <person name="Gil J."/>
            <person name="Han R."/>
            <person name="Cavanaugh K."/>
            <person name="Michelmore R."/>
        </authorList>
    </citation>
    <scope>NUCLEOTIDE SEQUENCE [LARGE SCALE GENOMIC DNA]</scope>
    <source>
        <strain evidence="3 4">SF5</strain>
    </source>
</reference>
<feature type="signal peptide" evidence="2">
    <location>
        <begin position="1"/>
        <end position="17"/>
    </location>
</feature>
<keyword evidence="1" id="KW-0472">Membrane</keyword>
<proteinExistence type="predicted"/>
<keyword evidence="4" id="KW-1185">Reference proteome</keyword>
<dbReference type="Proteomes" id="UP000294530">
    <property type="component" value="Unassembled WGS sequence"/>
</dbReference>
<dbReference type="KEGG" id="blac:94349163"/>
<keyword evidence="1" id="KW-0812">Transmembrane</keyword>
<dbReference type="RefSeq" id="XP_067817468.1">
    <property type="nucleotide sequence ID" value="XM_067963492.1"/>
</dbReference>
<evidence type="ECO:0000256" key="2">
    <source>
        <dbReference type="SAM" id="SignalP"/>
    </source>
</evidence>
<comment type="caution">
    <text evidence="3">The sequence shown here is derived from an EMBL/GenBank/DDBJ whole genome shotgun (WGS) entry which is preliminary data.</text>
</comment>